<accession>A0A2P2PJ72</accession>
<reference evidence="1" key="1">
    <citation type="submission" date="2018-02" db="EMBL/GenBank/DDBJ databases">
        <title>Rhizophora mucronata_Transcriptome.</title>
        <authorList>
            <person name="Meera S.P."/>
            <person name="Sreeshan A."/>
            <person name="Augustine A."/>
        </authorList>
    </citation>
    <scope>NUCLEOTIDE SEQUENCE</scope>
    <source>
        <tissue evidence="1">Leaf</tissue>
    </source>
</reference>
<organism evidence="1">
    <name type="scientific">Rhizophora mucronata</name>
    <name type="common">Asiatic mangrove</name>
    <dbReference type="NCBI Taxonomy" id="61149"/>
    <lineage>
        <taxon>Eukaryota</taxon>
        <taxon>Viridiplantae</taxon>
        <taxon>Streptophyta</taxon>
        <taxon>Embryophyta</taxon>
        <taxon>Tracheophyta</taxon>
        <taxon>Spermatophyta</taxon>
        <taxon>Magnoliopsida</taxon>
        <taxon>eudicotyledons</taxon>
        <taxon>Gunneridae</taxon>
        <taxon>Pentapetalae</taxon>
        <taxon>rosids</taxon>
        <taxon>fabids</taxon>
        <taxon>Malpighiales</taxon>
        <taxon>Rhizophoraceae</taxon>
        <taxon>Rhizophora</taxon>
    </lineage>
</organism>
<dbReference type="AlphaFoldDB" id="A0A2P2PJ72"/>
<proteinExistence type="predicted"/>
<name>A0A2P2PJ72_RHIMU</name>
<dbReference type="EMBL" id="GGEC01074248">
    <property type="protein sequence ID" value="MBX54732.1"/>
    <property type="molecule type" value="Transcribed_RNA"/>
</dbReference>
<protein>
    <submittedName>
        <fullName evidence="1">Uncharacterized protein MANES_15G045200</fullName>
    </submittedName>
</protein>
<sequence length="34" mass="4052">MPWNSLDCSLVIRMLVIAQQAWKLWFQLVFMVAL</sequence>
<evidence type="ECO:0000313" key="1">
    <source>
        <dbReference type="EMBL" id="MBX54732.1"/>
    </source>
</evidence>